<keyword evidence="2" id="KW-1185">Reference proteome</keyword>
<sequence>MKTSYKIDQLRDYSSLFSRSEVNRWMKNDFNSLNLKIKRYDSKLINKEINYLKYLKNVYKILQKFYANEYIYKNEFLNKWLIKELGTSNSLIYNEFRLGKAIADLVMFNGCSRVFEIKTLLDKESRLNSQLYEYKKIFNEVYLIVPLSQIDKYRLYDESVGIISYDQEKSIFNLVRNSIKNINIDSGSIMEILHTKEYKNIVDQYYGEIPVCNDFEQYNICKKLIAKIPVEDLNRLFIKAMKSRKINNDLSNKKNKEFNQIFLSLNLNEMQKVKLFNNLNSIISY</sequence>
<dbReference type="NCBIfam" id="NF033832">
    <property type="entry name" value="sce7726_fam"/>
    <property type="match status" value="1"/>
</dbReference>
<protein>
    <recommendedName>
        <fullName evidence="3">Sce7726 family protein</fullName>
    </recommendedName>
</protein>
<name>A0ABX2XFH2_9FLAO</name>
<evidence type="ECO:0008006" key="3">
    <source>
        <dbReference type="Google" id="ProtNLM"/>
    </source>
</evidence>
<dbReference type="Proteomes" id="UP000093343">
    <property type="component" value="Unassembled WGS sequence"/>
</dbReference>
<proteinExistence type="predicted"/>
<gene>
    <name evidence="1" type="ORF">FLP_16735</name>
</gene>
<reference evidence="2" key="1">
    <citation type="submission" date="2016-03" db="EMBL/GenBank/DDBJ databases">
        <title>Draft genome sequence of Paenibacillus glacialis DSM 22343.</title>
        <authorList>
            <person name="Shin S.-K."/>
            <person name="Yi H."/>
        </authorList>
    </citation>
    <scope>NUCLEOTIDE SEQUENCE [LARGE SCALE GENOMIC DNA]</scope>
    <source>
        <strain evidence="2">CCUG 60099</strain>
    </source>
</reference>
<evidence type="ECO:0000313" key="2">
    <source>
        <dbReference type="Proteomes" id="UP000093343"/>
    </source>
</evidence>
<evidence type="ECO:0000313" key="1">
    <source>
        <dbReference type="EMBL" id="OCB71160.1"/>
    </source>
</evidence>
<dbReference type="InterPro" id="IPR047729">
    <property type="entry name" value="Sce7726-like"/>
</dbReference>
<accession>A0ABX2XFH2</accession>
<organism evidence="1 2">
    <name type="scientific">Flavobacterium piscis</name>
    <dbReference type="NCBI Taxonomy" id="1114874"/>
    <lineage>
        <taxon>Bacteria</taxon>
        <taxon>Pseudomonadati</taxon>
        <taxon>Bacteroidota</taxon>
        <taxon>Flavobacteriia</taxon>
        <taxon>Flavobacteriales</taxon>
        <taxon>Flavobacteriaceae</taxon>
        <taxon>Flavobacterium</taxon>
    </lineage>
</organism>
<dbReference type="EMBL" id="LVEN01000038">
    <property type="protein sequence ID" value="OCB71160.1"/>
    <property type="molecule type" value="Genomic_DNA"/>
</dbReference>
<comment type="caution">
    <text evidence="1">The sequence shown here is derived from an EMBL/GenBank/DDBJ whole genome shotgun (WGS) entry which is preliminary data.</text>
</comment>